<name>A0AAE6SN90_AERME</name>
<sequence length="348" mass="38377">MFNDQEKGQTQIHEGELYISQAALAGHADALVYAAQRTISGIGIFVQDEAYAFELYGRAAKLGHPAALSGLGLMYLEGVGCEASPIKAAQLTLQAAQAGFPQAQYNLAVLFMNGTGVPKSETDFIHWLEEAAAQDYPCAVYQLACLIRDGRIPNRPASDAEAEFERAMEFDEFRARATLSAADMIYERTSQRPDLLRAAVYLQDCFALLSTDGDPTDLRGECLLACKNVVERLREQINVNGPDSSLNGSDIITLTLFDHHCIPVVDRQVRQMAVAEQMYNLGRISSDQGAAYLLREACLNPRPIRQMSRERQRMSVLRSASNIPQLGRNEPCHCGSGKKFKKCHGREA</sequence>
<evidence type="ECO:0008006" key="3">
    <source>
        <dbReference type="Google" id="ProtNLM"/>
    </source>
</evidence>
<reference evidence="1 2" key="1">
    <citation type="submission" date="2020-01" db="EMBL/GenBank/DDBJ databases">
        <title>Complete genome of Aeromonas media MC64.</title>
        <authorList>
            <person name="Cao G."/>
            <person name="Fu J."/>
            <person name="Zhong C."/>
        </authorList>
    </citation>
    <scope>NUCLEOTIDE SEQUENCE [LARGE SCALE GENOMIC DNA]</scope>
    <source>
        <strain evidence="1 2">MC64</strain>
        <plasmid evidence="2">pmc64a</plasmid>
    </source>
</reference>
<dbReference type="Proteomes" id="UP000463871">
    <property type="component" value="Plasmid pMC64A"/>
</dbReference>
<dbReference type="InterPro" id="IPR011990">
    <property type="entry name" value="TPR-like_helical_dom_sf"/>
</dbReference>
<dbReference type="RefSeq" id="WP_161507981.1">
    <property type="nucleotide sequence ID" value="NZ_CAWPID010000002.1"/>
</dbReference>
<dbReference type="InterPro" id="IPR004027">
    <property type="entry name" value="SEC_C_motif"/>
</dbReference>
<dbReference type="SUPFAM" id="SSF81901">
    <property type="entry name" value="HCP-like"/>
    <property type="match status" value="1"/>
</dbReference>
<dbReference type="Gene3D" id="3.10.450.50">
    <property type="match status" value="1"/>
</dbReference>
<dbReference type="EMBL" id="CP047963">
    <property type="protein sequence ID" value="QHQ53722.1"/>
    <property type="molecule type" value="Genomic_DNA"/>
</dbReference>
<evidence type="ECO:0000313" key="2">
    <source>
        <dbReference type="Proteomes" id="UP000463871"/>
    </source>
</evidence>
<proteinExistence type="predicted"/>
<geneLocation type="plasmid" evidence="2">
    <name>pmc64a</name>
</geneLocation>
<gene>
    <name evidence="1" type="ORF">GWI30_23085</name>
</gene>
<dbReference type="SMART" id="SM00671">
    <property type="entry name" value="SEL1"/>
    <property type="match status" value="3"/>
</dbReference>
<dbReference type="InterPro" id="IPR006597">
    <property type="entry name" value="Sel1-like"/>
</dbReference>
<dbReference type="Gene3D" id="1.25.40.10">
    <property type="entry name" value="Tetratricopeptide repeat domain"/>
    <property type="match status" value="1"/>
</dbReference>
<dbReference type="AlphaFoldDB" id="A0AAE6SN90"/>
<dbReference type="InterPro" id="IPR050767">
    <property type="entry name" value="Sel1_AlgK"/>
</dbReference>
<accession>A0AAE6SN90</accession>
<dbReference type="Pfam" id="PF02810">
    <property type="entry name" value="SEC-C"/>
    <property type="match status" value="1"/>
</dbReference>
<protein>
    <recommendedName>
        <fullName evidence="3">Sel1 repeat family protein</fullName>
    </recommendedName>
</protein>
<dbReference type="SUPFAM" id="SSF103642">
    <property type="entry name" value="Sec-C motif"/>
    <property type="match status" value="1"/>
</dbReference>
<keyword evidence="1" id="KW-0614">Plasmid</keyword>
<dbReference type="Pfam" id="PF08238">
    <property type="entry name" value="Sel1"/>
    <property type="match status" value="3"/>
</dbReference>
<organism evidence="1 2">
    <name type="scientific">Aeromonas media</name>
    <dbReference type="NCBI Taxonomy" id="651"/>
    <lineage>
        <taxon>Bacteria</taxon>
        <taxon>Pseudomonadati</taxon>
        <taxon>Pseudomonadota</taxon>
        <taxon>Gammaproteobacteria</taxon>
        <taxon>Aeromonadales</taxon>
        <taxon>Aeromonadaceae</taxon>
        <taxon>Aeromonas</taxon>
    </lineage>
</organism>
<evidence type="ECO:0000313" key="1">
    <source>
        <dbReference type="EMBL" id="QHQ53722.1"/>
    </source>
</evidence>
<dbReference type="PANTHER" id="PTHR11102:SF160">
    <property type="entry name" value="ERAD-ASSOCIATED E3 UBIQUITIN-PROTEIN LIGASE COMPONENT HRD3"/>
    <property type="match status" value="1"/>
</dbReference>
<dbReference type="PANTHER" id="PTHR11102">
    <property type="entry name" value="SEL-1-LIKE PROTEIN"/>
    <property type="match status" value="1"/>
</dbReference>